<keyword evidence="1" id="KW-0732">Signal</keyword>
<organism evidence="2 3">
    <name type="scientific">Streptantibioticus rubrisoli</name>
    <dbReference type="NCBI Taxonomy" id="1387313"/>
    <lineage>
        <taxon>Bacteria</taxon>
        <taxon>Bacillati</taxon>
        <taxon>Actinomycetota</taxon>
        <taxon>Actinomycetes</taxon>
        <taxon>Kitasatosporales</taxon>
        <taxon>Streptomycetaceae</taxon>
        <taxon>Streptantibioticus</taxon>
    </lineage>
</organism>
<proteinExistence type="predicted"/>
<protein>
    <submittedName>
        <fullName evidence="2">Uncharacterized protein</fullName>
    </submittedName>
</protein>
<dbReference type="RefSeq" id="WP_255926597.1">
    <property type="nucleotide sequence ID" value="NZ_JANFNH010000007.1"/>
</dbReference>
<name>A0ABT1PAP9_9ACTN</name>
<evidence type="ECO:0000313" key="2">
    <source>
        <dbReference type="EMBL" id="MCQ4042430.1"/>
    </source>
</evidence>
<evidence type="ECO:0000256" key="1">
    <source>
        <dbReference type="SAM" id="SignalP"/>
    </source>
</evidence>
<reference evidence="2 3" key="1">
    <citation type="submission" date="2022-06" db="EMBL/GenBank/DDBJ databases">
        <title>Draft genome sequence of type strain Streptomyces rubrisoli DSM 42083.</title>
        <authorList>
            <person name="Duangmal K."/>
            <person name="Klaysubun C."/>
        </authorList>
    </citation>
    <scope>NUCLEOTIDE SEQUENCE [LARGE SCALE GENOMIC DNA]</scope>
    <source>
        <strain evidence="2 3">DSM 42083</strain>
    </source>
</reference>
<dbReference type="Proteomes" id="UP001206206">
    <property type="component" value="Unassembled WGS sequence"/>
</dbReference>
<dbReference type="EMBL" id="JANFNH010000007">
    <property type="protein sequence ID" value="MCQ4042430.1"/>
    <property type="molecule type" value="Genomic_DNA"/>
</dbReference>
<gene>
    <name evidence="2" type="ORF">NON19_10370</name>
</gene>
<keyword evidence="3" id="KW-1185">Reference proteome</keyword>
<sequence length="100" mass="10733">MHLRSAPLRGALVIGAVTIVPLLGPTPAAADTEPAPPACDSPGCHRTRPMVQLAHRQRRLTELHRASRIHDSGSSVFPMLLVGAALMAGARRTVPWRGRF</sequence>
<evidence type="ECO:0000313" key="3">
    <source>
        <dbReference type="Proteomes" id="UP001206206"/>
    </source>
</evidence>
<accession>A0ABT1PAP9</accession>
<comment type="caution">
    <text evidence="2">The sequence shown here is derived from an EMBL/GenBank/DDBJ whole genome shotgun (WGS) entry which is preliminary data.</text>
</comment>
<feature type="chain" id="PRO_5045720547" evidence="1">
    <location>
        <begin position="31"/>
        <end position="100"/>
    </location>
</feature>
<feature type="signal peptide" evidence="1">
    <location>
        <begin position="1"/>
        <end position="30"/>
    </location>
</feature>